<dbReference type="InterPro" id="IPR045076">
    <property type="entry name" value="MutS"/>
</dbReference>
<feature type="domain" description="DNA mismatch repair proteins mutS family" evidence="5">
    <location>
        <begin position="18"/>
        <end position="34"/>
    </location>
</feature>
<keyword evidence="2" id="KW-0547">Nucleotide-binding</keyword>
<dbReference type="PROSITE" id="PS00486">
    <property type="entry name" value="DNA_MISMATCH_REPAIR_2"/>
    <property type="match status" value="1"/>
</dbReference>
<dbReference type="SUPFAM" id="SSF52540">
    <property type="entry name" value="P-loop containing nucleoside triphosphate hydrolases"/>
    <property type="match status" value="1"/>
</dbReference>
<organism evidence="6 7">
    <name type="scientific">Marasmiellus scandens</name>
    <dbReference type="NCBI Taxonomy" id="2682957"/>
    <lineage>
        <taxon>Eukaryota</taxon>
        <taxon>Fungi</taxon>
        <taxon>Dikarya</taxon>
        <taxon>Basidiomycota</taxon>
        <taxon>Agaricomycotina</taxon>
        <taxon>Agaricomycetes</taxon>
        <taxon>Agaricomycetidae</taxon>
        <taxon>Agaricales</taxon>
        <taxon>Marasmiineae</taxon>
        <taxon>Omphalotaceae</taxon>
        <taxon>Marasmiellus</taxon>
    </lineage>
</organism>
<evidence type="ECO:0000313" key="6">
    <source>
        <dbReference type="EMBL" id="KAK7469305.1"/>
    </source>
</evidence>
<proteinExistence type="inferred from homology"/>
<evidence type="ECO:0000313" key="7">
    <source>
        <dbReference type="Proteomes" id="UP001498398"/>
    </source>
</evidence>
<gene>
    <name evidence="6" type="ORF">VKT23_003789</name>
</gene>
<dbReference type="EMBL" id="JBANRG010000003">
    <property type="protein sequence ID" value="KAK7469305.1"/>
    <property type="molecule type" value="Genomic_DNA"/>
</dbReference>
<evidence type="ECO:0000256" key="3">
    <source>
        <dbReference type="ARBA" id="ARBA00022840"/>
    </source>
</evidence>
<dbReference type="Gene3D" id="3.40.50.300">
    <property type="entry name" value="P-loop containing nucleotide triphosphate hydrolases"/>
    <property type="match status" value="1"/>
</dbReference>
<sequence length="233" mass="25718">MIDLNQVSLALRNSTPRSLILLDEFGKGTLPTDGAGLLCGVVKHALDRKHLCPKVLATTHFHEIFRQDLLDPTSVPISFQHMQVMFTARDTSSIASPSTPITSLSRSEALDRSASVSRGSVDIPFGSGDEITFLYRVAEGLSLDSHAVKCAEIFGIPSRFVRRAQHVSRLLSAHEVGQLLDEAMSDKDVLDLEDAETVCRKFLAWNLQDEQDNVKMRLGRVLGKTDNAEMNED</sequence>
<comment type="similarity">
    <text evidence="1">Belongs to the DNA mismatch repair MutS family.</text>
</comment>
<reference evidence="6 7" key="1">
    <citation type="submission" date="2024-01" db="EMBL/GenBank/DDBJ databases">
        <title>A draft genome for the cacao thread blight pathogen Marasmiellus scandens.</title>
        <authorList>
            <person name="Baruah I.K."/>
            <person name="Leung J."/>
            <person name="Bukari Y."/>
            <person name="Amoako-Attah I."/>
            <person name="Meinhardt L.W."/>
            <person name="Bailey B.A."/>
            <person name="Cohen S.P."/>
        </authorList>
    </citation>
    <scope>NUCLEOTIDE SEQUENCE [LARGE SCALE GENOMIC DNA]</scope>
    <source>
        <strain evidence="6 7">GH-19</strain>
    </source>
</reference>
<name>A0ABR1JZ02_9AGAR</name>
<evidence type="ECO:0000259" key="5">
    <source>
        <dbReference type="PROSITE" id="PS00486"/>
    </source>
</evidence>
<dbReference type="SMART" id="SM00534">
    <property type="entry name" value="MUTSac"/>
    <property type="match status" value="1"/>
</dbReference>
<dbReference type="Proteomes" id="UP001498398">
    <property type="component" value="Unassembled WGS sequence"/>
</dbReference>
<accession>A0ABR1JZ02</accession>
<dbReference type="PANTHER" id="PTHR11361:SF20">
    <property type="entry name" value="MUTS PROTEIN HOMOLOG 5"/>
    <property type="match status" value="1"/>
</dbReference>
<dbReference type="Pfam" id="PF00488">
    <property type="entry name" value="MutS_V"/>
    <property type="match status" value="1"/>
</dbReference>
<protein>
    <recommendedName>
        <fullName evidence="5">DNA mismatch repair proteins mutS family domain-containing protein</fullName>
    </recommendedName>
</protein>
<dbReference type="PANTHER" id="PTHR11361">
    <property type="entry name" value="DNA MISMATCH REPAIR PROTEIN MUTS FAMILY MEMBER"/>
    <property type="match status" value="1"/>
</dbReference>
<comment type="caution">
    <text evidence="6">The sequence shown here is derived from an EMBL/GenBank/DDBJ whole genome shotgun (WGS) entry which is preliminary data.</text>
</comment>
<keyword evidence="3" id="KW-0067">ATP-binding</keyword>
<dbReference type="InterPro" id="IPR027417">
    <property type="entry name" value="P-loop_NTPase"/>
</dbReference>
<keyword evidence="4" id="KW-0238">DNA-binding</keyword>
<evidence type="ECO:0000256" key="2">
    <source>
        <dbReference type="ARBA" id="ARBA00022741"/>
    </source>
</evidence>
<evidence type="ECO:0000256" key="1">
    <source>
        <dbReference type="ARBA" id="ARBA00006271"/>
    </source>
</evidence>
<dbReference type="InterPro" id="IPR000432">
    <property type="entry name" value="DNA_mismatch_repair_MutS_C"/>
</dbReference>
<evidence type="ECO:0000256" key="4">
    <source>
        <dbReference type="ARBA" id="ARBA00023125"/>
    </source>
</evidence>
<keyword evidence="7" id="KW-1185">Reference proteome</keyword>